<evidence type="ECO:0000256" key="8">
    <source>
        <dbReference type="ARBA" id="ARBA00023172"/>
    </source>
</evidence>
<gene>
    <name evidence="14" type="ORF">C8A05DRAFT_47680</name>
</gene>
<dbReference type="GO" id="GO:0006310">
    <property type="term" value="P:DNA recombination"/>
    <property type="evidence" value="ECO:0007669"/>
    <property type="project" value="UniProtKB-KW"/>
</dbReference>
<evidence type="ECO:0000256" key="4">
    <source>
        <dbReference type="ARBA" id="ARBA00022759"/>
    </source>
</evidence>
<dbReference type="InterPro" id="IPR036866">
    <property type="entry name" value="RibonucZ/Hydroxyglut_hydro"/>
</dbReference>
<comment type="similarity">
    <text evidence="2">Belongs to the DNA repair metallo-beta-lactamase (DRMBL) family.</text>
</comment>
<keyword evidence="8" id="KW-0233">DNA recombination</keyword>
<evidence type="ECO:0000256" key="11">
    <source>
        <dbReference type="ARBA" id="ARBA00039759"/>
    </source>
</evidence>
<dbReference type="PANTHER" id="PTHR23240">
    <property type="entry name" value="DNA CROSS-LINK REPAIR PROTEIN PSO2/SNM1-RELATED"/>
    <property type="match status" value="1"/>
</dbReference>
<dbReference type="InterPro" id="IPR011084">
    <property type="entry name" value="DRMBL"/>
</dbReference>
<feature type="domain" description="DNA repair metallo-beta-lactamase" evidence="13">
    <location>
        <begin position="435"/>
        <end position="462"/>
    </location>
</feature>
<evidence type="ECO:0000313" key="14">
    <source>
        <dbReference type="EMBL" id="KAK3897823.1"/>
    </source>
</evidence>
<evidence type="ECO:0000256" key="7">
    <source>
        <dbReference type="ARBA" id="ARBA00022839"/>
    </source>
</evidence>
<reference evidence="14" key="1">
    <citation type="journal article" date="2023" name="Mol. Phylogenet. Evol.">
        <title>Genome-scale phylogeny and comparative genomics of the fungal order Sordariales.</title>
        <authorList>
            <person name="Hensen N."/>
            <person name="Bonometti L."/>
            <person name="Westerberg I."/>
            <person name="Brannstrom I.O."/>
            <person name="Guillou S."/>
            <person name="Cros-Aarteil S."/>
            <person name="Calhoun S."/>
            <person name="Haridas S."/>
            <person name="Kuo A."/>
            <person name="Mondo S."/>
            <person name="Pangilinan J."/>
            <person name="Riley R."/>
            <person name="LaButti K."/>
            <person name="Andreopoulos B."/>
            <person name="Lipzen A."/>
            <person name="Chen C."/>
            <person name="Yan M."/>
            <person name="Daum C."/>
            <person name="Ng V."/>
            <person name="Clum A."/>
            <person name="Steindorff A."/>
            <person name="Ohm R.A."/>
            <person name="Martin F."/>
            <person name="Silar P."/>
            <person name="Natvig D.O."/>
            <person name="Lalanne C."/>
            <person name="Gautier V."/>
            <person name="Ament-Velasquez S.L."/>
            <person name="Kruys A."/>
            <person name="Hutchinson M.I."/>
            <person name="Powell A.J."/>
            <person name="Barry K."/>
            <person name="Miller A.N."/>
            <person name="Grigoriev I.V."/>
            <person name="Debuchy R."/>
            <person name="Gladieux P."/>
            <person name="Hiltunen Thoren M."/>
            <person name="Johannesson H."/>
        </authorList>
    </citation>
    <scope>NUCLEOTIDE SEQUENCE</scope>
    <source>
        <strain evidence="14">CBS 103.79</strain>
    </source>
</reference>
<organism evidence="14 15">
    <name type="scientific">Staphylotrichum tortipilum</name>
    <dbReference type="NCBI Taxonomy" id="2831512"/>
    <lineage>
        <taxon>Eukaryota</taxon>
        <taxon>Fungi</taxon>
        <taxon>Dikarya</taxon>
        <taxon>Ascomycota</taxon>
        <taxon>Pezizomycotina</taxon>
        <taxon>Sordariomycetes</taxon>
        <taxon>Sordariomycetidae</taxon>
        <taxon>Sordariales</taxon>
        <taxon>Chaetomiaceae</taxon>
        <taxon>Staphylotrichum</taxon>
    </lineage>
</organism>
<dbReference type="GO" id="GO:0005634">
    <property type="term" value="C:nucleus"/>
    <property type="evidence" value="ECO:0007669"/>
    <property type="project" value="UniProtKB-SubCell"/>
</dbReference>
<reference evidence="14" key="2">
    <citation type="submission" date="2023-05" db="EMBL/GenBank/DDBJ databases">
        <authorList>
            <consortium name="Lawrence Berkeley National Laboratory"/>
            <person name="Steindorff A."/>
            <person name="Hensen N."/>
            <person name="Bonometti L."/>
            <person name="Westerberg I."/>
            <person name="Brannstrom I.O."/>
            <person name="Guillou S."/>
            <person name="Cros-Aarteil S."/>
            <person name="Calhoun S."/>
            <person name="Haridas S."/>
            <person name="Kuo A."/>
            <person name="Mondo S."/>
            <person name="Pangilinan J."/>
            <person name="Riley R."/>
            <person name="Labutti K."/>
            <person name="Andreopoulos B."/>
            <person name="Lipzen A."/>
            <person name="Chen C."/>
            <person name="Yanf M."/>
            <person name="Daum C."/>
            <person name="Ng V."/>
            <person name="Clum A."/>
            <person name="Ohm R."/>
            <person name="Martin F."/>
            <person name="Silar P."/>
            <person name="Natvig D."/>
            <person name="Lalanne C."/>
            <person name="Gautier V."/>
            <person name="Ament-Velasquez S.L."/>
            <person name="Kruys A."/>
            <person name="Hutchinson M.I."/>
            <person name="Powell A.J."/>
            <person name="Barry K."/>
            <person name="Miller A.N."/>
            <person name="Grigoriev I.V."/>
            <person name="Debuchy R."/>
            <person name="Gladieux P."/>
            <person name="Thoren M.H."/>
            <person name="Johannesson H."/>
        </authorList>
    </citation>
    <scope>NUCLEOTIDE SEQUENCE</scope>
    <source>
        <strain evidence="14">CBS 103.79</strain>
    </source>
</reference>
<name>A0AAN6MD45_9PEZI</name>
<dbReference type="EMBL" id="MU856060">
    <property type="protein sequence ID" value="KAK3897823.1"/>
    <property type="molecule type" value="Genomic_DNA"/>
</dbReference>
<keyword evidence="10" id="KW-0539">Nucleus</keyword>
<keyword evidence="15" id="KW-1185">Reference proteome</keyword>
<evidence type="ECO:0000256" key="6">
    <source>
        <dbReference type="ARBA" id="ARBA00022801"/>
    </source>
</evidence>
<keyword evidence="5" id="KW-0227">DNA damage</keyword>
<dbReference type="PANTHER" id="PTHR23240:SF8">
    <property type="entry name" value="PROTEIN ARTEMIS"/>
    <property type="match status" value="1"/>
</dbReference>
<protein>
    <recommendedName>
        <fullName evidence="11">Protein artemis</fullName>
    </recommendedName>
    <alternativeName>
        <fullName evidence="12">DNA cross-link repair 1C protein</fullName>
    </alternativeName>
</protein>
<evidence type="ECO:0000313" key="15">
    <source>
        <dbReference type="Proteomes" id="UP001303889"/>
    </source>
</evidence>
<evidence type="ECO:0000256" key="5">
    <source>
        <dbReference type="ARBA" id="ARBA00022763"/>
    </source>
</evidence>
<keyword evidence="6" id="KW-0378">Hydrolase</keyword>
<keyword evidence="4" id="KW-0255">Endonuclease</keyword>
<evidence type="ECO:0000256" key="2">
    <source>
        <dbReference type="ARBA" id="ARBA00010304"/>
    </source>
</evidence>
<dbReference type="GO" id="GO:0006303">
    <property type="term" value="P:double-strand break repair via nonhomologous end joining"/>
    <property type="evidence" value="ECO:0007669"/>
    <property type="project" value="TreeGrafter"/>
</dbReference>
<evidence type="ECO:0000256" key="9">
    <source>
        <dbReference type="ARBA" id="ARBA00023204"/>
    </source>
</evidence>
<dbReference type="GO" id="GO:0000723">
    <property type="term" value="P:telomere maintenance"/>
    <property type="evidence" value="ECO:0007669"/>
    <property type="project" value="TreeGrafter"/>
</dbReference>
<proteinExistence type="inferred from homology"/>
<dbReference type="GO" id="GO:0035312">
    <property type="term" value="F:5'-3' DNA exonuclease activity"/>
    <property type="evidence" value="ECO:0007669"/>
    <property type="project" value="TreeGrafter"/>
</dbReference>
<keyword evidence="7" id="KW-0269">Exonuclease</keyword>
<dbReference type="Gene3D" id="3.60.15.10">
    <property type="entry name" value="Ribonuclease Z/Hydroxyacylglutathione hydrolase-like"/>
    <property type="match status" value="2"/>
</dbReference>
<dbReference type="Pfam" id="PF23023">
    <property type="entry name" value="Anti-Pycsar_Apyc1"/>
    <property type="match status" value="1"/>
</dbReference>
<evidence type="ECO:0000256" key="1">
    <source>
        <dbReference type="ARBA" id="ARBA00004123"/>
    </source>
</evidence>
<evidence type="ECO:0000256" key="12">
    <source>
        <dbReference type="ARBA" id="ARBA00042677"/>
    </source>
</evidence>
<comment type="subcellular location">
    <subcellularLocation>
        <location evidence="1">Nucleus</location>
    </subcellularLocation>
</comment>
<evidence type="ECO:0000259" key="13">
    <source>
        <dbReference type="Pfam" id="PF07522"/>
    </source>
</evidence>
<keyword evidence="3" id="KW-0540">Nuclease</keyword>
<dbReference type="Pfam" id="PF07522">
    <property type="entry name" value="DRMBL"/>
    <property type="match status" value="1"/>
</dbReference>
<dbReference type="SUPFAM" id="SSF56281">
    <property type="entry name" value="Metallo-hydrolase/oxidoreductase"/>
    <property type="match status" value="1"/>
</dbReference>
<dbReference type="Proteomes" id="UP001303889">
    <property type="component" value="Unassembled WGS sequence"/>
</dbReference>
<dbReference type="GO" id="GO:0036297">
    <property type="term" value="P:interstrand cross-link repair"/>
    <property type="evidence" value="ECO:0007669"/>
    <property type="project" value="TreeGrafter"/>
</dbReference>
<evidence type="ECO:0000256" key="10">
    <source>
        <dbReference type="ARBA" id="ARBA00023242"/>
    </source>
</evidence>
<keyword evidence="9" id="KW-0234">DNA repair</keyword>
<dbReference type="GO" id="GO:0003684">
    <property type="term" value="F:damaged DNA binding"/>
    <property type="evidence" value="ECO:0007669"/>
    <property type="project" value="TreeGrafter"/>
</dbReference>
<evidence type="ECO:0000256" key="3">
    <source>
        <dbReference type="ARBA" id="ARBA00022722"/>
    </source>
</evidence>
<accession>A0AAN6MD45</accession>
<sequence>MSTFNGLVAEFPDIRGKPEFDFFRSQPNLRPPLACFLSHIHSDHLAGLENLRAPFVYCSAATKEMLLRLERYPCRINYVSGILEARVQRYRHLKNLLKPIPLETPTILELEPGNSLQVTLFDANHCPGAVMFLFEGQGKAALYTGDIRSEPWFVNAIARSPSLIQYTSGLKTLDTIYLDTSFTDNLEFPTKAQGIAELLGKVSRYPADTIFHFQAWTYGYEDVWIALSKAFGSKIHVDEYKMLMFRSLVATHSDNKFAPSSHLCPEAPALVGFMCGNTHHSGCLTSDESVRLHSCEKGNYCDTVKNSRVVWIRPIITRLPDGQTVAEAGVGGGGDDLEREAELDYLSPDDVASLVEALCNSDDVPNEIREQIGQFLLSAITTGRKVPLDLERAAFGENNETNLSNGLEAIVSKLSMRKQPLENNLDGQSLPIVVTFPYSRHSSYPELCNFVDAFKPKDVWPCTVDLPSWLRKGIDNIWLGITIEHLFGEHCSGATFQHDNLLRERFGDQQNLVTENMDSQATVSSVSDAARPSQLSLLAVEPVRHPQPVSTITAAFQSQTVPLVRHEPDLTEDELHTGSQAHDSEMSQLVEAGSLGELNPTSLWDSQDSCVSELALDVRFQAFQSMLESARGTQGLDIDLFTTTGYHSKAEEELLCEPSAPYLADALTLQSASHHTQ</sequence>
<comment type="caution">
    <text evidence="14">The sequence shown here is derived from an EMBL/GenBank/DDBJ whole genome shotgun (WGS) entry which is preliminary data.</text>
</comment>
<dbReference type="GO" id="GO:0004519">
    <property type="term" value="F:endonuclease activity"/>
    <property type="evidence" value="ECO:0007669"/>
    <property type="project" value="UniProtKB-KW"/>
</dbReference>
<dbReference type="AlphaFoldDB" id="A0AAN6MD45"/>
<dbReference type="Gene3D" id="3.40.50.12650">
    <property type="match status" value="2"/>
</dbReference>